<evidence type="ECO:0000256" key="11">
    <source>
        <dbReference type="ARBA" id="ARBA00047365"/>
    </source>
</evidence>
<dbReference type="Gene3D" id="3.20.20.70">
    <property type="entry name" value="Aldolase class I"/>
    <property type="match status" value="1"/>
</dbReference>
<dbReference type="EC" id="1.97.1.-" evidence="12"/>
<dbReference type="InterPro" id="IPR007197">
    <property type="entry name" value="rSAM"/>
</dbReference>
<dbReference type="GO" id="GO:0046872">
    <property type="term" value="F:metal ion binding"/>
    <property type="evidence" value="ECO:0007669"/>
    <property type="project" value="UniProtKB-KW"/>
</dbReference>
<evidence type="ECO:0000256" key="1">
    <source>
        <dbReference type="ARBA" id="ARBA00001966"/>
    </source>
</evidence>
<evidence type="ECO:0000256" key="7">
    <source>
        <dbReference type="ARBA" id="ARBA00022723"/>
    </source>
</evidence>
<comment type="cofactor">
    <cofactor evidence="1">
        <name>[4Fe-4S] cluster</name>
        <dbReference type="ChEBI" id="CHEBI:49883"/>
    </cofactor>
</comment>
<gene>
    <name evidence="13" type="primary">nrdG</name>
    <name evidence="13" type="ORF">DW682_05465</name>
</gene>
<evidence type="ECO:0000256" key="3">
    <source>
        <dbReference type="ARBA" id="ARBA00009777"/>
    </source>
</evidence>
<dbReference type="GO" id="GO:0051539">
    <property type="term" value="F:4 iron, 4 sulfur cluster binding"/>
    <property type="evidence" value="ECO:0007669"/>
    <property type="project" value="UniProtKB-KW"/>
</dbReference>
<name>A0A414NH93_9ACTN</name>
<dbReference type="NCBIfam" id="TIGR02491">
    <property type="entry name" value="NrdG"/>
    <property type="match status" value="1"/>
</dbReference>
<keyword evidence="7" id="KW-0479">Metal-binding</keyword>
<evidence type="ECO:0000256" key="2">
    <source>
        <dbReference type="ARBA" id="ARBA00003852"/>
    </source>
</evidence>
<proteinExistence type="inferred from homology"/>
<dbReference type="InterPro" id="IPR012837">
    <property type="entry name" value="NrdG"/>
</dbReference>
<evidence type="ECO:0000256" key="9">
    <source>
        <dbReference type="ARBA" id="ARBA00023004"/>
    </source>
</evidence>
<keyword evidence="14" id="KW-1185">Reference proteome</keyword>
<dbReference type="RefSeq" id="WP_118103804.1">
    <property type="nucleotide sequence ID" value="NZ_CABJEU010000001.1"/>
</dbReference>
<dbReference type="Proteomes" id="UP000283983">
    <property type="component" value="Unassembled WGS sequence"/>
</dbReference>
<evidence type="ECO:0000256" key="8">
    <source>
        <dbReference type="ARBA" id="ARBA00023002"/>
    </source>
</evidence>
<dbReference type="SFLD" id="SFLDF00299">
    <property type="entry name" value="anaerobic_ribonucleoside-triph"/>
    <property type="match status" value="1"/>
</dbReference>
<sequence>MNYAEIKHFDIANGEGVRTTLFVSGCRRGCKNCFNEVAWNFAAGKPFARETEDAIIESMRPAYVDGLTILGGEPMEPENQEGLVAFVERVRDEFPRESGKTIWCFTGDTWDVELVDGGCHHTEFTDRILRCVDVLVDGPFVQDLHDITLRFRGSSNQRLIDMPETLEAVAAGIAPAKAVRLWGDERVYATHTMD</sequence>
<dbReference type="GO" id="GO:0043365">
    <property type="term" value="F:[formate-C-acetyltransferase]-activating enzyme activity"/>
    <property type="evidence" value="ECO:0007669"/>
    <property type="project" value="InterPro"/>
</dbReference>
<reference evidence="13 14" key="1">
    <citation type="submission" date="2018-08" db="EMBL/GenBank/DDBJ databases">
        <title>A genome reference for cultivated species of the human gut microbiota.</title>
        <authorList>
            <person name="Zou Y."/>
            <person name="Xue W."/>
            <person name="Luo G."/>
        </authorList>
    </citation>
    <scope>NUCLEOTIDE SEQUENCE [LARGE SCALE GENOMIC DNA]</scope>
    <source>
        <strain evidence="13 14">AM25-33</strain>
    </source>
</reference>
<dbReference type="EMBL" id="QSLJ01000001">
    <property type="protein sequence ID" value="RHF39115.1"/>
    <property type="molecule type" value="Genomic_DNA"/>
</dbReference>
<evidence type="ECO:0000313" key="14">
    <source>
        <dbReference type="Proteomes" id="UP000283983"/>
    </source>
</evidence>
<dbReference type="SFLD" id="SFLDG01066">
    <property type="entry name" value="organic_radical-activating_enz"/>
    <property type="match status" value="1"/>
</dbReference>
<evidence type="ECO:0000256" key="6">
    <source>
        <dbReference type="ARBA" id="ARBA00022691"/>
    </source>
</evidence>
<dbReference type="SUPFAM" id="SSF102114">
    <property type="entry name" value="Radical SAM enzymes"/>
    <property type="match status" value="1"/>
</dbReference>
<dbReference type="PROSITE" id="PS01087">
    <property type="entry name" value="RADICAL_ACTIVATING"/>
    <property type="match status" value="1"/>
</dbReference>
<keyword evidence="10" id="KW-0411">Iron-sulfur</keyword>
<dbReference type="PANTHER" id="PTHR30352">
    <property type="entry name" value="PYRUVATE FORMATE-LYASE-ACTIVATING ENZYME"/>
    <property type="match status" value="1"/>
</dbReference>
<evidence type="ECO:0000256" key="10">
    <source>
        <dbReference type="ARBA" id="ARBA00023014"/>
    </source>
</evidence>
<dbReference type="AlphaFoldDB" id="A0A414NH93"/>
<keyword evidence="6" id="KW-0949">S-adenosyl-L-methionine</keyword>
<organism evidence="13 14">
    <name type="scientific">Collinsella intestinalis</name>
    <dbReference type="NCBI Taxonomy" id="147207"/>
    <lineage>
        <taxon>Bacteria</taxon>
        <taxon>Bacillati</taxon>
        <taxon>Actinomycetota</taxon>
        <taxon>Coriobacteriia</taxon>
        <taxon>Coriobacteriales</taxon>
        <taxon>Coriobacteriaceae</taxon>
        <taxon>Collinsella</taxon>
    </lineage>
</organism>
<dbReference type="Pfam" id="PF13353">
    <property type="entry name" value="Fer4_12"/>
    <property type="match status" value="1"/>
</dbReference>
<comment type="similarity">
    <text evidence="3 12">Belongs to the organic radical-activating enzymes family.</text>
</comment>
<dbReference type="SFLD" id="SFLDG01063">
    <property type="entry name" value="activating_enzymes__group_1"/>
    <property type="match status" value="1"/>
</dbReference>
<evidence type="ECO:0000256" key="12">
    <source>
        <dbReference type="PIRNR" id="PIRNR000368"/>
    </source>
</evidence>
<dbReference type="InParanoid" id="A0A414NH93"/>
<dbReference type="SFLD" id="SFLDS00029">
    <property type="entry name" value="Radical_SAM"/>
    <property type="match status" value="1"/>
</dbReference>
<keyword evidence="8 12" id="KW-0560">Oxidoreductase</keyword>
<keyword evidence="5" id="KW-0004">4Fe-4S</keyword>
<dbReference type="InterPro" id="IPR001989">
    <property type="entry name" value="Radical_activat_CS"/>
</dbReference>
<accession>A0A414NH93</accession>
<protein>
    <recommendedName>
        <fullName evidence="4 12">Anaerobic ribonucleoside-triphosphate reductase-activating protein</fullName>
        <ecNumber evidence="12">1.97.1.-</ecNumber>
    </recommendedName>
</protein>
<evidence type="ECO:0000313" key="13">
    <source>
        <dbReference type="EMBL" id="RHF39115.1"/>
    </source>
</evidence>
<dbReference type="GO" id="GO:0004748">
    <property type="term" value="F:ribonucleoside-diphosphate reductase activity, thioredoxin disulfide as acceptor"/>
    <property type="evidence" value="ECO:0007669"/>
    <property type="project" value="TreeGrafter"/>
</dbReference>
<dbReference type="PIRSF" id="PIRSF000368">
    <property type="entry name" value="NrdG"/>
    <property type="match status" value="1"/>
</dbReference>
<comment type="caution">
    <text evidence="13">The sequence shown here is derived from an EMBL/GenBank/DDBJ whole genome shotgun (WGS) entry which is preliminary data.</text>
</comment>
<evidence type="ECO:0000256" key="4">
    <source>
        <dbReference type="ARBA" id="ARBA00014281"/>
    </source>
</evidence>
<dbReference type="InterPro" id="IPR013785">
    <property type="entry name" value="Aldolase_TIM"/>
</dbReference>
<dbReference type="InterPro" id="IPR034457">
    <property type="entry name" value="Organic_radical-activating"/>
</dbReference>
<dbReference type="PANTHER" id="PTHR30352:SF2">
    <property type="entry name" value="ANAEROBIC RIBONUCLEOSIDE-TRIPHOSPHATE REDUCTASE-ACTIVATING PROTEIN"/>
    <property type="match status" value="1"/>
</dbReference>
<comment type="catalytic activity">
    <reaction evidence="11">
        <text>glycyl-[protein] + reduced [flavodoxin] + S-adenosyl-L-methionine = glycin-2-yl radical-[protein] + semiquinone [flavodoxin] + 5'-deoxyadenosine + L-methionine + H(+)</text>
        <dbReference type="Rhea" id="RHEA:61976"/>
        <dbReference type="Rhea" id="RHEA-COMP:10622"/>
        <dbReference type="Rhea" id="RHEA-COMP:14480"/>
        <dbReference type="Rhea" id="RHEA-COMP:15993"/>
        <dbReference type="Rhea" id="RHEA-COMP:15994"/>
        <dbReference type="ChEBI" id="CHEBI:15378"/>
        <dbReference type="ChEBI" id="CHEBI:17319"/>
        <dbReference type="ChEBI" id="CHEBI:29947"/>
        <dbReference type="ChEBI" id="CHEBI:32722"/>
        <dbReference type="ChEBI" id="CHEBI:57618"/>
        <dbReference type="ChEBI" id="CHEBI:57844"/>
        <dbReference type="ChEBI" id="CHEBI:59789"/>
        <dbReference type="ChEBI" id="CHEBI:140311"/>
    </reaction>
</comment>
<dbReference type="InterPro" id="IPR058240">
    <property type="entry name" value="rSAM_sf"/>
</dbReference>
<keyword evidence="9" id="KW-0408">Iron</keyword>
<comment type="function">
    <text evidence="2 12">Activation of anaerobic ribonucleoside-triphosphate reductase under anaerobic conditions by generation of an organic free radical, using S-adenosylmethionine and reduced flavodoxin as cosubstrates to produce 5'-deoxy-adenosine.</text>
</comment>
<evidence type="ECO:0000256" key="5">
    <source>
        <dbReference type="ARBA" id="ARBA00022485"/>
    </source>
</evidence>